<name>A0A834BQT3_ORYME</name>
<feature type="region of interest" description="Disordered" evidence="1">
    <location>
        <begin position="31"/>
        <end position="67"/>
    </location>
</feature>
<reference evidence="2" key="1">
    <citation type="journal article" name="BMC Genomics">
        <title>Long-read sequencing and de novo genome assembly of marine medaka (Oryzias melastigma).</title>
        <authorList>
            <person name="Liang P."/>
            <person name="Saqib H.S.A."/>
            <person name="Ni X."/>
            <person name="Shen Y."/>
        </authorList>
    </citation>
    <scope>NUCLEOTIDE SEQUENCE</scope>
    <source>
        <strain evidence="2">Bigg-433</strain>
    </source>
</reference>
<proteinExistence type="predicted"/>
<evidence type="ECO:0000256" key="1">
    <source>
        <dbReference type="SAM" id="MobiDB-lite"/>
    </source>
</evidence>
<protein>
    <submittedName>
        <fullName evidence="2">Uncharacterized protein</fullName>
    </submittedName>
</protein>
<sequence>MAPFTKARNQRPCGFIPAPCVDTPTAASCLSGNPTPALMSRGGTDTEPSAAAAEPTGSPPPTGAAFRRCGNMARSLRSHLSEDRRRAAAS</sequence>
<evidence type="ECO:0000313" key="2">
    <source>
        <dbReference type="EMBL" id="KAF6715705.1"/>
    </source>
</evidence>
<dbReference type="EMBL" id="WKFB01001031">
    <property type="protein sequence ID" value="KAF6715705.1"/>
    <property type="molecule type" value="Genomic_DNA"/>
</dbReference>
<dbReference type="AlphaFoldDB" id="A0A834BQT3"/>
<dbReference type="Proteomes" id="UP000646548">
    <property type="component" value="Unassembled WGS sequence"/>
</dbReference>
<comment type="caution">
    <text evidence="2">The sequence shown here is derived from an EMBL/GenBank/DDBJ whole genome shotgun (WGS) entry which is preliminary data.</text>
</comment>
<gene>
    <name evidence="2" type="ORF">FQA47_013121</name>
</gene>
<accession>A0A834BQT3</accession>
<organism evidence="2 3">
    <name type="scientific">Oryzias melastigma</name>
    <name type="common">Marine medaka</name>
    <dbReference type="NCBI Taxonomy" id="30732"/>
    <lineage>
        <taxon>Eukaryota</taxon>
        <taxon>Metazoa</taxon>
        <taxon>Chordata</taxon>
        <taxon>Craniata</taxon>
        <taxon>Vertebrata</taxon>
        <taxon>Euteleostomi</taxon>
        <taxon>Actinopterygii</taxon>
        <taxon>Neopterygii</taxon>
        <taxon>Teleostei</taxon>
        <taxon>Neoteleostei</taxon>
        <taxon>Acanthomorphata</taxon>
        <taxon>Ovalentaria</taxon>
        <taxon>Atherinomorphae</taxon>
        <taxon>Beloniformes</taxon>
        <taxon>Adrianichthyidae</taxon>
        <taxon>Oryziinae</taxon>
        <taxon>Oryzias</taxon>
    </lineage>
</organism>
<evidence type="ECO:0000313" key="3">
    <source>
        <dbReference type="Proteomes" id="UP000646548"/>
    </source>
</evidence>